<dbReference type="SUPFAM" id="SSF48403">
    <property type="entry name" value="Ankyrin repeat"/>
    <property type="match status" value="1"/>
</dbReference>
<dbReference type="PROSITE" id="PS50297">
    <property type="entry name" value="ANK_REP_REGION"/>
    <property type="match status" value="5"/>
</dbReference>
<dbReference type="GO" id="GO:0003824">
    <property type="term" value="F:catalytic activity"/>
    <property type="evidence" value="ECO:0007669"/>
    <property type="project" value="InterPro"/>
</dbReference>
<feature type="domain" description="Nephrocystin 3-like N-terminal" evidence="5">
    <location>
        <begin position="341"/>
        <end position="516"/>
    </location>
</feature>
<evidence type="ECO:0000256" key="1">
    <source>
        <dbReference type="ARBA" id="ARBA00022737"/>
    </source>
</evidence>
<dbReference type="Pfam" id="PF24883">
    <property type="entry name" value="NPHP3_N"/>
    <property type="match status" value="1"/>
</dbReference>
<dbReference type="InterPro" id="IPR002110">
    <property type="entry name" value="Ankyrin_rpt"/>
</dbReference>
<evidence type="ECO:0000313" key="6">
    <source>
        <dbReference type="EMBL" id="RDW84050.1"/>
    </source>
</evidence>
<dbReference type="GeneID" id="38114746"/>
<dbReference type="RefSeq" id="XP_026605388.1">
    <property type="nucleotide sequence ID" value="XM_026746392.1"/>
</dbReference>
<feature type="repeat" description="ANK" evidence="2">
    <location>
        <begin position="936"/>
        <end position="968"/>
    </location>
</feature>
<comment type="caution">
    <text evidence="6">The sequence shown here is derived from an EMBL/GenBank/DDBJ whole genome shotgun (WGS) entry which is preliminary data.</text>
</comment>
<dbReference type="PANTHER" id="PTHR46082:SF11">
    <property type="entry name" value="AAA+ ATPASE DOMAIN-CONTAINING PROTEIN-RELATED"/>
    <property type="match status" value="1"/>
</dbReference>
<dbReference type="PRINTS" id="PR01415">
    <property type="entry name" value="ANKYRIN"/>
</dbReference>
<evidence type="ECO:0000256" key="2">
    <source>
        <dbReference type="PROSITE-ProRule" id="PRU00023"/>
    </source>
</evidence>
<dbReference type="OrthoDB" id="20872at2759"/>
<dbReference type="InterPro" id="IPR036770">
    <property type="entry name" value="Ankyrin_rpt-contain_sf"/>
</dbReference>
<dbReference type="AlphaFoldDB" id="A0A3D8SCI3"/>
<dbReference type="GO" id="GO:0009116">
    <property type="term" value="P:nucleoside metabolic process"/>
    <property type="evidence" value="ECO:0007669"/>
    <property type="project" value="InterPro"/>
</dbReference>
<dbReference type="Pfam" id="PF22939">
    <property type="entry name" value="WHD_GPIID"/>
    <property type="match status" value="1"/>
</dbReference>
<dbReference type="Pfam" id="PF00023">
    <property type="entry name" value="Ank"/>
    <property type="match status" value="1"/>
</dbReference>
<feature type="repeat" description="ANK" evidence="2">
    <location>
        <begin position="968"/>
        <end position="1000"/>
    </location>
</feature>
<dbReference type="Pfam" id="PF12796">
    <property type="entry name" value="Ank_2"/>
    <property type="match status" value="2"/>
</dbReference>
<organism evidence="6 7">
    <name type="scientific">Aspergillus mulundensis</name>
    <dbReference type="NCBI Taxonomy" id="1810919"/>
    <lineage>
        <taxon>Eukaryota</taxon>
        <taxon>Fungi</taxon>
        <taxon>Dikarya</taxon>
        <taxon>Ascomycota</taxon>
        <taxon>Pezizomycotina</taxon>
        <taxon>Eurotiomycetes</taxon>
        <taxon>Eurotiomycetidae</taxon>
        <taxon>Eurotiales</taxon>
        <taxon>Aspergillaceae</taxon>
        <taxon>Aspergillus</taxon>
        <taxon>Aspergillus subgen. Nidulantes</taxon>
    </lineage>
</organism>
<name>A0A3D8SCI3_9EURO</name>
<dbReference type="InterPro" id="IPR035994">
    <property type="entry name" value="Nucleoside_phosphorylase_sf"/>
</dbReference>
<feature type="repeat" description="ANK" evidence="2">
    <location>
        <begin position="904"/>
        <end position="936"/>
    </location>
</feature>
<feature type="domain" description="GPI inositol-deacylase winged helix" evidence="4">
    <location>
        <begin position="621"/>
        <end position="697"/>
    </location>
</feature>
<dbReference type="InterPro" id="IPR000845">
    <property type="entry name" value="Nucleoside_phosphorylase_d"/>
</dbReference>
<evidence type="ECO:0000259" key="3">
    <source>
        <dbReference type="Pfam" id="PF01048"/>
    </source>
</evidence>
<sequence length="1105" mass="123428">MKKPRLPLESYTVGWVCALPLELEAARIMLDEHHQDPPREPHEANIYCLGRICEHNVVIVSLPAGRYGTNAAAVCTAQMMEKFRSIRFGFLVGIAGGAPNDEVDVRLGDVVIGQPKGHYGGVVQYDLGKIEIRGESRRTGYLHPPPTMLLNALAKFQAMGKDRSDYITSRLSLVKGVQKPKLDRLYESTYDHVGDSCSDCDSVRLKERPDRVEQIRVHYGTVASGNQVIKDGVTRDRLSRELGGVLCFEMEAAGVVNTLPCLVVRGICDYCDSHKNKDWQRYAATVAAVCTREIFDIIPAPQVTGVAADVDTRRRFEKMFMTDPRVERANLVTGKGARVDGTCEWICENELYKSWLNTDGPPLLWICGGPGKGKTMLSIYLTEDLERRMQIKGSGSDLLFYFCKHESDKCNSAKAVLSGLIHQIITKNPTLFRHANSSFDTDEKADYTLSSPEGLWAIFRDIVHDPEIGQVFCVIDGLDECDEESISFLGPKFQQLYSGKQGDHPSLGFRVAVVSRELHAMKGSPTIQLDPDFDEEINSDITLFVRSRVNELYRIDGFNSTLAEHVEKLLLQRSEGTFLWVGFVINELLQKTTCSELLASLDTLPKGLPGIYNRVLLKINEKHRQVCGLILCWVALALRPLTIDELAGVIHTEDSTLLDHDQSVLDQLALCRPLLRVQDRTISFIHESVREYLVMDNDGNSAVATLNIDWEEGHLEIVQTCLDLIENAFGKTDNPGPQRPPILNYAIHYWTDHARFARAYGDSIFNMSRPMFGGKEPVAYKWFATYMEDDLWTLGDSTLHIAARFGLTPWVRKLLMLMLKRKIWKFRIRSYVNYKGLDGCTALHRCVRRGHDATAQLLLEHGADINAKDNQGDFPMAYAISSGSVSMAQFLITHGAKVDIHNNNGYTPLAMACLIGRLDMVQLLIAHGAAVNRIGKHKAPLSAAAIRRADDIVDLLIKRGADVNAVDENGLPLDIAVAQVNTRMVQKLLSCGADPNYIDRHGIHILFMPVVHEDHEELVPLFAEYGADLNWSDSKYGWTLLHWAAYSNRDAAAKALLDHGADVFAKTSIGEVPRAIAMRRGHHTIVQMLDQHIERLQGGTAIIPS</sequence>
<dbReference type="Proteomes" id="UP000256690">
    <property type="component" value="Unassembled WGS sequence"/>
</dbReference>
<dbReference type="PROSITE" id="PS50088">
    <property type="entry name" value="ANK_REPEAT"/>
    <property type="match status" value="6"/>
</dbReference>
<dbReference type="InterPro" id="IPR054471">
    <property type="entry name" value="GPIID_WHD"/>
</dbReference>
<reference evidence="6 7" key="1">
    <citation type="journal article" date="2018" name="IMA Fungus">
        <title>IMA Genome-F 9: Draft genome sequence of Annulohypoxylon stygium, Aspergillus mulundensis, Berkeleyomyces basicola (syn. Thielaviopsis basicola), Ceratocystis smalleyi, two Cercospora beticola strains, Coleophoma cylindrospora, Fusarium fracticaudum, Phialophora cf. hyalina, and Morchella septimelata.</title>
        <authorList>
            <person name="Wingfield B.D."/>
            <person name="Bills G.F."/>
            <person name="Dong Y."/>
            <person name="Huang W."/>
            <person name="Nel W.J."/>
            <person name="Swalarsk-Parry B.S."/>
            <person name="Vaghefi N."/>
            <person name="Wilken P.M."/>
            <person name="An Z."/>
            <person name="de Beer Z.W."/>
            <person name="De Vos L."/>
            <person name="Chen L."/>
            <person name="Duong T.A."/>
            <person name="Gao Y."/>
            <person name="Hammerbacher A."/>
            <person name="Kikkert J.R."/>
            <person name="Li Y."/>
            <person name="Li H."/>
            <person name="Li K."/>
            <person name="Li Q."/>
            <person name="Liu X."/>
            <person name="Ma X."/>
            <person name="Naidoo K."/>
            <person name="Pethybridge S.J."/>
            <person name="Sun J."/>
            <person name="Steenkamp E.T."/>
            <person name="van der Nest M.A."/>
            <person name="van Wyk S."/>
            <person name="Wingfield M.J."/>
            <person name="Xiong C."/>
            <person name="Yue Q."/>
            <person name="Zhang X."/>
        </authorList>
    </citation>
    <scope>NUCLEOTIDE SEQUENCE [LARGE SCALE GENOMIC DNA]</scope>
    <source>
        <strain evidence="6 7">DSM 5745</strain>
    </source>
</reference>
<evidence type="ECO:0000259" key="5">
    <source>
        <dbReference type="Pfam" id="PF24883"/>
    </source>
</evidence>
<dbReference type="InterPro" id="IPR056884">
    <property type="entry name" value="NPHP3-like_N"/>
</dbReference>
<keyword evidence="2" id="KW-0040">ANK repeat</keyword>
<dbReference type="Pfam" id="PF01048">
    <property type="entry name" value="PNP_UDP_1"/>
    <property type="match status" value="1"/>
</dbReference>
<keyword evidence="1" id="KW-0677">Repeat</keyword>
<proteinExistence type="predicted"/>
<dbReference type="SUPFAM" id="SSF53167">
    <property type="entry name" value="Purine and uridine phosphorylases"/>
    <property type="match status" value="1"/>
</dbReference>
<feature type="repeat" description="ANK" evidence="2">
    <location>
        <begin position="871"/>
        <end position="903"/>
    </location>
</feature>
<protein>
    <submittedName>
        <fullName evidence="6">Uncharacterized protein</fullName>
    </submittedName>
</protein>
<feature type="repeat" description="ANK" evidence="2">
    <location>
        <begin position="1036"/>
        <end position="1068"/>
    </location>
</feature>
<dbReference type="STRING" id="1810919.A0A3D8SCI3"/>
<dbReference type="InterPro" id="IPR053137">
    <property type="entry name" value="NLR-like"/>
</dbReference>
<dbReference type="EMBL" id="PVWQ01000004">
    <property type="protein sequence ID" value="RDW84050.1"/>
    <property type="molecule type" value="Genomic_DNA"/>
</dbReference>
<feature type="domain" description="Nucleoside phosphorylase" evidence="3">
    <location>
        <begin position="13"/>
        <end position="280"/>
    </location>
</feature>
<accession>A0A3D8SCI3</accession>
<dbReference type="InterPro" id="IPR027417">
    <property type="entry name" value="P-loop_NTPase"/>
</dbReference>
<evidence type="ECO:0000313" key="7">
    <source>
        <dbReference type="Proteomes" id="UP000256690"/>
    </source>
</evidence>
<evidence type="ECO:0000259" key="4">
    <source>
        <dbReference type="Pfam" id="PF22939"/>
    </source>
</evidence>
<dbReference type="Gene3D" id="3.40.50.300">
    <property type="entry name" value="P-loop containing nucleotide triphosphate hydrolases"/>
    <property type="match status" value="1"/>
</dbReference>
<dbReference type="Gene3D" id="1.25.40.20">
    <property type="entry name" value="Ankyrin repeat-containing domain"/>
    <property type="match status" value="3"/>
</dbReference>
<dbReference type="SUPFAM" id="SSF52540">
    <property type="entry name" value="P-loop containing nucleoside triphosphate hydrolases"/>
    <property type="match status" value="1"/>
</dbReference>
<gene>
    <name evidence="6" type="ORF">DSM5745_04376</name>
</gene>
<keyword evidence="7" id="KW-1185">Reference proteome</keyword>
<dbReference type="PANTHER" id="PTHR46082">
    <property type="entry name" value="ATP/GTP-BINDING PROTEIN-RELATED"/>
    <property type="match status" value="1"/>
</dbReference>
<dbReference type="Gene3D" id="3.40.50.1580">
    <property type="entry name" value="Nucleoside phosphorylase domain"/>
    <property type="match status" value="1"/>
</dbReference>
<feature type="repeat" description="ANK" evidence="2">
    <location>
        <begin position="838"/>
        <end position="870"/>
    </location>
</feature>
<dbReference type="SMART" id="SM00248">
    <property type="entry name" value="ANK"/>
    <property type="match status" value="7"/>
</dbReference>